<keyword evidence="3" id="KW-1185">Reference proteome</keyword>
<name>H6SNH8_PARPM</name>
<feature type="chain" id="PRO_5003606789" description="Lipoprotein" evidence="1">
    <location>
        <begin position="28"/>
        <end position="184"/>
    </location>
</feature>
<evidence type="ECO:0000256" key="1">
    <source>
        <dbReference type="SAM" id="SignalP"/>
    </source>
</evidence>
<dbReference type="STRING" id="1150469.RSPPHO_02683"/>
<dbReference type="EMBL" id="HE663493">
    <property type="protein sequence ID" value="CCG09309.1"/>
    <property type="molecule type" value="Genomic_DNA"/>
</dbReference>
<evidence type="ECO:0008006" key="4">
    <source>
        <dbReference type="Google" id="ProtNLM"/>
    </source>
</evidence>
<feature type="signal peptide" evidence="1">
    <location>
        <begin position="1"/>
        <end position="27"/>
    </location>
</feature>
<evidence type="ECO:0000313" key="2">
    <source>
        <dbReference type="EMBL" id="CCG09309.1"/>
    </source>
</evidence>
<reference evidence="2 3" key="1">
    <citation type="submission" date="2012-02" db="EMBL/GenBank/DDBJ databases">
        <title>Shotgun genome sequence of Phaeospirillum photometricum DSM 122.</title>
        <authorList>
            <person name="Duquesne K."/>
            <person name="Sturgis J."/>
        </authorList>
    </citation>
    <scope>NUCLEOTIDE SEQUENCE [LARGE SCALE GENOMIC DNA]</scope>
    <source>
        <strain evidence="3">DSM122</strain>
    </source>
</reference>
<protein>
    <recommendedName>
        <fullName evidence="4">Lipoprotein</fullName>
    </recommendedName>
</protein>
<accession>H6SNH8</accession>
<dbReference type="eggNOG" id="ENOG50330Y2">
    <property type="taxonomic scope" value="Bacteria"/>
</dbReference>
<organism evidence="2 3">
    <name type="scientific">Pararhodospirillum photometricum DSM 122</name>
    <dbReference type="NCBI Taxonomy" id="1150469"/>
    <lineage>
        <taxon>Bacteria</taxon>
        <taxon>Pseudomonadati</taxon>
        <taxon>Pseudomonadota</taxon>
        <taxon>Alphaproteobacteria</taxon>
        <taxon>Rhodospirillales</taxon>
        <taxon>Rhodospirillaceae</taxon>
        <taxon>Pararhodospirillum</taxon>
    </lineage>
</organism>
<dbReference type="Proteomes" id="UP000033220">
    <property type="component" value="Chromosome DSM 122"/>
</dbReference>
<proteinExistence type="predicted"/>
<keyword evidence="1" id="KW-0732">Signal</keyword>
<gene>
    <name evidence="2" type="ORF">RSPPHO_02683</name>
</gene>
<sequence>MAPHALPRLARSLPLLLLAGLSAGCSAFSREEPRACPQVRVDAATAGLTVFRDGPGRDLTDVELQGSFAGYEGTCAYGKTGVTVEMVLSFAVGLGPAAATRESTFQYFVALPRYFPEPAAKRVYTVGVSFPANVDRVIVRDEKLSVHIPLEPGATAEGQDVYVGFQLTPEQLEYNRSHPSAAPR</sequence>
<dbReference type="KEGG" id="rpm:RSPPHO_02683"/>
<dbReference type="HOGENOM" id="CLU_107973_1_0_5"/>
<dbReference type="PATRIC" id="fig|1150469.3.peg.3049"/>
<dbReference type="AlphaFoldDB" id="H6SNH8"/>
<evidence type="ECO:0000313" key="3">
    <source>
        <dbReference type="Proteomes" id="UP000033220"/>
    </source>
</evidence>